<keyword evidence="1" id="KW-1133">Transmembrane helix</keyword>
<keyword evidence="3" id="KW-1185">Reference proteome</keyword>
<dbReference type="Proteomes" id="UP000252519">
    <property type="component" value="Unassembled WGS sequence"/>
</dbReference>
<evidence type="ECO:0000313" key="2">
    <source>
        <dbReference type="EMBL" id="RCN37201.1"/>
    </source>
</evidence>
<proteinExistence type="predicted"/>
<gene>
    <name evidence="2" type="ORF">ANCCAN_16902</name>
</gene>
<organism evidence="2 3">
    <name type="scientific">Ancylostoma caninum</name>
    <name type="common">Dog hookworm</name>
    <dbReference type="NCBI Taxonomy" id="29170"/>
    <lineage>
        <taxon>Eukaryota</taxon>
        <taxon>Metazoa</taxon>
        <taxon>Ecdysozoa</taxon>
        <taxon>Nematoda</taxon>
        <taxon>Chromadorea</taxon>
        <taxon>Rhabditida</taxon>
        <taxon>Rhabditina</taxon>
        <taxon>Rhabditomorpha</taxon>
        <taxon>Strongyloidea</taxon>
        <taxon>Ancylostomatidae</taxon>
        <taxon>Ancylostomatinae</taxon>
        <taxon>Ancylostoma</taxon>
    </lineage>
</organism>
<feature type="transmembrane region" description="Helical" evidence="1">
    <location>
        <begin position="6"/>
        <end position="26"/>
    </location>
</feature>
<keyword evidence="1" id="KW-0472">Membrane</keyword>
<evidence type="ECO:0000313" key="3">
    <source>
        <dbReference type="Proteomes" id="UP000252519"/>
    </source>
</evidence>
<evidence type="ECO:0000256" key="1">
    <source>
        <dbReference type="SAM" id="Phobius"/>
    </source>
</evidence>
<feature type="transmembrane region" description="Helical" evidence="1">
    <location>
        <begin position="33"/>
        <end position="52"/>
    </location>
</feature>
<sequence length="109" mass="12407">MGWTWYLANDVQFHYVIAPILFIAFAKNIRWGLALGTLMLVASSIVKLWIIFENDFPPAPILTAKLQMYEIACYNPFCVIKLSKNPALYGALSYKGEMVGQIFEMHDTV</sequence>
<accession>A0A368FYE1</accession>
<protein>
    <submittedName>
        <fullName evidence="2">Uncharacterized protein</fullName>
    </submittedName>
</protein>
<comment type="caution">
    <text evidence="2">The sequence shown here is derived from an EMBL/GenBank/DDBJ whole genome shotgun (WGS) entry which is preliminary data.</text>
</comment>
<reference evidence="2 3" key="1">
    <citation type="submission" date="2014-10" db="EMBL/GenBank/DDBJ databases">
        <title>Draft genome of the hookworm Ancylostoma caninum.</title>
        <authorList>
            <person name="Mitreva M."/>
        </authorList>
    </citation>
    <scope>NUCLEOTIDE SEQUENCE [LARGE SCALE GENOMIC DNA]</scope>
    <source>
        <strain evidence="2 3">Baltimore</strain>
    </source>
</reference>
<dbReference type="AlphaFoldDB" id="A0A368FYE1"/>
<dbReference type="EMBL" id="JOJR01000488">
    <property type="protein sequence ID" value="RCN37201.1"/>
    <property type="molecule type" value="Genomic_DNA"/>
</dbReference>
<keyword evidence="1" id="KW-0812">Transmembrane</keyword>
<dbReference type="OrthoDB" id="207378at2759"/>
<name>A0A368FYE1_ANCCA</name>